<dbReference type="BioCyc" id="PMAR862515-HMP:GMOO-332-MONOMER"/>
<dbReference type="HOGENOM" id="CLU_083598_1_0_10"/>
<keyword evidence="2" id="KW-1185">Reference proteome</keyword>
<dbReference type="AlphaFoldDB" id="E0NQ71"/>
<dbReference type="EMBL" id="AEEI01000012">
    <property type="protein sequence ID" value="EFM02764.1"/>
    <property type="molecule type" value="Genomic_DNA"/>
</dbReference>
<proteinExistence type="predicted"/>
<name>E0NQ71_9BACT</name>
<dbReference type="Proteomes" id="UP000004394">
    <property type="component" value="Unassembled WGS sequence"/>
</dbReference>
<evidence type="ECO:0000313" key="1">
    <source>
        <dbReference type="EMBL" id="EFM02764.1"/>
    </source>
</evidence>
<protein>
    <submittedName>
        <fullName evidence="1">Uncharacterized protein</fullName>
    </submittedName>
</protein>
<sequence length="290" mass="34193">MFLPLATRILIPFLSALPLQEAYASKLKPINPCFGVEKFSLFLSGTYGLGATISKIPNANSIGMNETNGKFFSQRHAVFVFFSYLRKYNMKASRGMYRLKRIAVWLMRWHRCRGFGVQSPSDYEFIRYVINEHYPYYAYADLDDKLQDTDPLRRKRCRLYFRIANYLQPETFIDIAPETDAYRRYVEAGCRRTKTVTAEKTQEALRQTEHIDFMRIKLTDGNAVECLSLLDKAHDRSLFVFEEIHRNKCTKALWKTIKAHCQTVVTFDLYYCGLVFFNKKRYQHNYIVNF</sequence>
<gene>
    <name evidence="1" type="ORF">HMPREF0658_0322</name>
</gene>
<dbReference type="eggNOG" id="COG4122">
    <property type="taxonomic scope" value="Bacteria"/>
</dbReference>
<accession>E0NQ71</accession>
<reference evidence="1" key="1">
    <citation type="submission" date="2010-07" db="EMBL/GenBank/DDBJ databases">
        <authorList>
            <person name="Muzny D."/>
            <person name="Qin X."/>
            <person name="Deng J."/>
            <person name="Jiang H."/>
            <person name="Liu Y."/>
            <person name="Qu J."/>
            <person name="Song X.-Z."/>
            <person name="Zhang L."/>
            <person name="Thornton R."/>
            <person name="Coyle M."/>
            <person name="Francisco L."/>
            <person name="Jackson L."/>
            <person name="Javaid M."/>
            <person name="Korchina V."/>
            <person name="Kovar C."/>
            <person name="Mata R."/>
            <person name="Mathew T."/>
            <person name="Ngo R."/>
            <person name="Nguyen L."/>
            <person name="Nguyen N."/>
            <person name="Okwuonu G."/>
            <person name="Ongeri F."/>
            <person name="Pham C."/>
            <person name="Simmons D."/>
            <person name="Wilczek-Boney K."/>
            <person name="Hale W."/>
            <person name="Jakkamsetti A."/>
            <person name="Pham P."/>
            <person name="Ruth R."/>
            <person name="San Lucas F."/>
            <person name="Warren J."/>
            <person name="Zhang J."/>
            <person name="Zhao Z."/>
            <person name="Zhou C."/>
            <person name="Zhu D."/>
            <person name="Lee S."/>
            <person name="Bess C."/>
            <person name="Blankenburg K."/>
            <person name="Forbes L."/>
            <person name="Fu Q."/>
            <person name="Gubbala S."/>
            <person name="Hirani K."/>
            <person name="Jayaseelan J.C."/>
            <person name="Lara F."/>
            <person name="Munidasa M."/>
            <person name="Palculict T."/>
            <person name="Patil S."/>
            <person name="Pu L.-L."/>
            <person name="Saada N."/>
            <person name="Tang L."/>
            <person name="Weissenberger G."/>
            <person name="Zhu Y."/>
            <person name="Hemphill L."/>
            <person name="Shang Y."/>
            <person name="Youmans B."/>
            <person name="Ayvaz T."/>
            <person name="Ross M."/>
            <person name="Santibanez J."/>
            <person name="Aqrawi P."/>
            <person name="Gross S."/>
            <person name="Joshi V."/>
            <person name="Fowler G."/>
            <person name="Nazareth L."/>
            <person name="Reid J."/>
            <person name="Worley K."/>
            <person name="Petrosino J."/>
            <person name="Highlander S."/>
            <person name="Gibbs R."/>
        </authorList>
    </citation>
    <scope>NUCLEOTIDE SEQUENCE [LARGE SCALE GENOMIC DNA]</scope>
    <source>
        <strain evidence="1">DSM 16973</strain>
    </source>
</reference>
<dbReference type="STRING" id="862515.HMPREF0658_0322"/>
<organism evidence="1 2">
    <name type="scientific">Hoylesella marshii DSM 16973 = JCM 13450</name>
    <dbReference type="NCBI Taxonomy" id="862515"/>
    <lineage>
        <taxon>Bacteria</taxon>
        <taxon>Pseudomonadati</taxon>
        <taxon>Bacteroidota</taxon>
        <taxon>Bacteroidia</taxon>
        <taxon>Bacteroidales</taxon>
        <taxon>Prevotellaceae</taxon>
        <taxon>Hoylesella</taxon>
    </lineage>
</organism>
<evidence type="ECO:0000313" key="2">
    <source>
        <dbReference type="Proteomes" id="UP000004394"/>
    </source>
</evidence>
<comment type="caution">
    <text evidence="1">The sequence shown here is derived from an EMBL/GenBank/DDBJ whole genome shotgun (WGS) entry which is preliminary data.</text>
</comment>